<comment type="function">
    <text evidence="5">Component of the eukaryotic translation initiation factor 3 (eIF-3) complex, which is involved in protein synthesis of a specialized repertoire of mRNAs and, together with other initiation factors, stimulates binding of mRNA and methionyl-tRNAi to the 40S ribosome. The eIF-3 complex specifically targets and initiates translation of a subset of mRNAs involved in cell proliferation.</text>
</comment>
<dbReference type="GO" id="GO:0016282">
    <property type="term" value="C:eukaryotic 43S preinitiation complex"/>
    <property type="evidence" value="ECO:0007669"/>
    <property type="project" value="UniProtKB-UniRule"/>
</dbReference>
<name>C5FYC8_ARTOC</name>
<dbReference type="HAMAP" id="MF_03012">
    <property type="entry name" value="eIF3m"/>
    <property type="match status" value="1"/>
</dbReference>
<dbReference type="GO" id="GO:0001732">
    <property type="term" value="P:formation of cytoplasmic translation initiation complex"/>
    <property type="evidence" value="ECO:0007669"/>
    <property type="project" value="UniProtKB-UniRule"/>
</dbReference>
<dbReference type="OrthoDB" id="10267031at2759"/>
<dbReference type="GO" id="GO:0071541">
    <property type="term" value="C:eukaryotic translation initiation factor 3 complex, eIF3m"/>
    <property type="evidence" value="ECO:0007669"/>
    <property type="project" value="UniProtKB-UniRule"/>
</dbReference>
<dbReference type="SMART" id="SM00088">
    <property type="entry name" value="PINT"/>
    <property type="match status" value="1"/>
</dbReference>
<evidence type="ECO:0000313" key="8">
    <source>
        <dbReference type="EMBL" id="EEQ34526.1"/>
    </source>
</evidence>
<evidence type="ECO:0000256" key="2">
    <source>
        <dbReference type="ARBA" id="ARBA00022490"/>
    </source>
</evidence>
<evidence type="ECO:0000313" key="9">
    <source>
        <dbReference type="Proteomes" id="UP000002035"/>
    </source>
</evidence>
<dbReference type="GeneID" id="9227994"/>
<dbReference type="EMBL" id="DS995707">
    <property type="protein sequence ID" value="EEQ34526.1"/>
    <property type="molecule type" value="Genomic_DNA"/>
</dbReference>
<gene>
    <name evidence="8" type="ORF">MCYG_07345</name>
</gene>
<dbReference type="Proteomes" id="UP000002035">
    <property type="component" value="Unassembled WGS sequence"/>
</dbReference>
<keyword evidence="4 5" id="KW-0648">Protein biosynthesis</keyword>
<feature type="region of interest" description="Disordered" evidence="6">
    <location>
        <begin position="23"/>
        <end position="44"/>
    </location>
</feature>
<proteinExistence type="inferred from homology"/>
<dbReference type="OMA" id="FNDEHKG"/>
<keyword evidence="2 5" id="KW-0963">Cytoplasm</keyword>
<dbReference type="InterPro" id="IPR000717">
    <property type="entry name" value="PCI_dom"/>
</dbReference>
<comment type="subcellular location">
    <subcellularLocation>
        <location evidence="5">Cytoplasm</location>
    </subcellularLocation>
</comment>
<dbReference type="PANTHER" id="PTHR15350">
    <property type="entry name" value="COP9 SIGNALOSOME COMPLEX SUBUNIT 7/DENDRITIC CELL PROTEIN GA17"/>
    <property type="match status" value="1"/>
</dbReference>
<dbReference type="InterPro" id="IPR045237">
    <property type="entry name" value="COPS7/eIF3m"/>
</dbReference>
<dbReference type="HOGENOM" id="CLU_035254_0_1_1"/>
<evidence type="ECO:0000256" key="5">
    <source>
        <dbReference type="HAMAP-Rule" id="MF_03012"/>
    </source>
</evidence>
<organism evidence="8 9">
    <name type="scientific">Arthroderma otae (strain ATCC MYA-4605 / CBS 113480)</name>
    <name type="common">Microsporum canis</name>
    <dbReference type="NCBI Taxonomy" id="554155"/>
    <lineage>
        <taxon>Eukaryota</taxon>
        <taxon>Fungi</taxon>
        <taxon>Dikarya</taxon>
        <taxon>Ascomycota</taxon>
        <taxon>Pezizomycotina</taxon>
        <taxon>Eurotiomycetes</taxon>
        <taxon>Eurotiomycetidae</taxon>
        <taxon>Onygenales</taxon>
        <taxon>Arthrodermataceae</taxon>
        <taxon>Microsporum</taxon>
    </lineage>
</organism>
<evidence type="ECO:0000256" key="3">
    <source>
        <dbReference type="ARBA" id="ARBA00022540"/>
    </source>
</evidence>
<dbReference type="AlphaFoldDB" id="C5FYC8"/>
<dbReference type="GO" id="GO:0033290">
    <property type="term" value="C:eukaryotic 48S preinitiation complex"/>
    <property type="evidence" value="ECO:0007669"/>
    <property type="project" value="UniProtKB-UniRule"/>
</dbReference>
<evidence type="ECO:0000259" key="7">
    <source>
        <dbReference type="PROSITE" id="PS50250"/>
    </source>
</evidence>
<reference evidence="9" key="1">
    <citation type="journal article" date="2012" name="MBio">
        <title>Comparative genome analysis of Trichophyton rubrum and related dermatophytes reveals candidate genes involved in infection.</title>
        <authorList>
            <person name="Martinez D.A."/>
            <person name="Oliver B.G."/>
            <person name="Graeser Y."/>
            <person name="Goldberg J.M."/>
            <person name="Li W."/>
            <person name="Martinez-Rossi N.M."/>
            <person name="Monod M."/>
            <person name="Shelest E."/>
            <person name="Barton R.C."/>
            <person name="Birch E."/>
            <person name="Brakhage A.A."/>
            <person name="Chen Z."/>
            <person name="Gurr S.J."/>
            <person name="Heiman D."/>
            <person name="Heitman J."/>
            <person name="Kosti I."/>
            <person name="Rossi A."/>
            <person name="Saif S."/>
            <person name="Samalova M."/>
            <person name="Saunders C.W."/>
            <person name="Shea T."/>
            <person name="Summerbell R.C."/>
            <person name="Xu J."/>
            <person name="Young S."/>
            <person name="Zeng Q."/>
            <person name="Birren B.W."/>
            <person name="Cuomo C.A."/>
            <person name="White T.C."/>
        </authorList>
    </citation>
    <scope>NUCLEOTIDE SEQUENCE [LARGE SCALE GENOMIC DNA]</scope>
    <source>
        <strain evidence="9">ATCC MYA-4605 / CBS 113480</strain>
    </source>
</reference>
<sequence length="468" mass="51216">MATNTLLIEGSFDELADELARRFPRSAKKEQSEEELTEEQTKQVQDERVEVLKKMVLAAPVLNAAPEKGIYPFSQPFSPFSGSSSVDMFLPKICAFLAKPMPSSPLHGPSIALSILATVFNTLDADDSSRYHVFLAVMAVIRSTSSALAFEALKSQLANQLPGWIESWDLDEDETQKLHMSISDAARAAGDAELSYHHLIQALHAIQPSEAASKEAREMAVRCLTTALSLPFVFDFTPLTSSDAVQNVRSTDASLFELLEIFSTDNLDAYEDFIKTTPVSSIPALASVKTIAPTNTTSTASSEPPSVDSILQTKMRLLTLASLAAKAPSRSLPYDDIATALRIDRADVEKWVIDTIRAGLVEGKLSQLKGEFLVHRATYRVFGERQWREVQGRLMVWKQSLENVLDVIRSEKEKFAKEAASAASAPAQTSGEGDRFSFGGRGGGERRRGGHQSHQHQARDMELVAGGD</sequence>
<feature type="region of interest" description="Disordered" evidence="6">
    <location>
        <begin position="419"/>
        <end position="468"/>
    </location>
</feature>
<dbReference type="RefSeq" id="XP_002843562.1">
    <property type="nucleotide sequence ID" value="XM_002843516.1"/>
</dbReference>
<dbReference type="Pfam" id="PF01399">
    <property type="entry name" value="PCI"/>
    <property type="match status" value="1"/>
</dbReference>
<evidence type="ECO:0000256" key="6">
    <source>
        <dbReference type="SAM" id="MobiDB-lite"/>
    </source>
</evidence>
<protein>
    <recommendedName>
        <fullName evidence="5">Eukaryotic translation initiation factor 3 subunit M</fullName>
        <shortName evidence="5">eIF3m</shortName>
    </recommendedName>
</protein>
<dbReference type="Pfam" id="PF18005">
    <property type="entry name" value="eIF3m_C_helix"/>
    <property type="match status" value="1"/>
</dbReference>
<dbReference type="VEuPathDB" id="FungiDB:MCYG_07345"/>
<dbReference type="InterPro" id="IPR040750">
    <property type="entry name" value="eIF3m_C_helix"/>
</dbReference>
<comment type="subunit">
    <text evidence="5">Component of the eukaryotic translation initiation factor 3 (eIF-3) complex.</text>
</comment>
<dbReference type="PANTHER" id="PTHR15350:SF2">
    <property type="entry name" value="EUKARYOTIC TRANSLATION INITIATION FACTOR 3 SUBUNIT M"/>
    <property type="match status" value="1"/>
</dbReference>
<evidence type="ECO:0000256" key="1">
    <source>
        <dbReference type="ARBA" id="ARBA00008482"/>
    </source>
</evidence>
<comment type="similarity">
    <text evidence="5">Belongs to the eIF-3 subunit M family.</text>
</comment>
<dbReference type="PROSITE" id="PS50250">
    <property type="entry name" value="PCI"/>
    <property type="match status" value="1"/>
</dbReference>
<comment type="similarity">
    <text evidence="1">Belongs to the CSN7/EIF3M family. CSN7 subfamily.</text>
</comment>
<dbReference type="STRING" id="554155.C5FYC8"/>
<dbReference type="eggNOG" id="KOG2753">
    <property type="taxonomic scope" value="Eukaryota"/>
</dbReference>
<keyword evidence="9" id="KW-1185">Reference proteome</keyword>
<feature type="domain" description="PCI" evidence="7">
    <location>
        <begin position="191"/>
        <end position="379"/>
    </location>
</feature>
<dbReference type="InterPro" id="IPR027528">
    <property type="entry name" value="eIF3m"/>
</dbReference>
<evidence type="ECO:0000256" key="4">
    <source>
        <dbReference type="ARBA" id="ARBA00022917"/>
    </source>
</evidence>
<accession>C5FYC8</accession>
<keyword evidence="3 5" id="KW-0396">Initiation factor</keyword>
<feature type="compositionally biased region" description="Low complexity" evidence="6">
    <location>
        <begin position="419"/>
        <end position="431"/>
    </location>
</feature>
<dbReference type="GO" id="GO:0003743">
    <property type="term" value="F:translation initiation factor activity"/>
    <property type="evidence" value="ECO:0007669"/>
    <property type="project" value="UniProtKB-UniRule"/>
</dbReference>